<protein>
    <recommendedName>
        <fullName evidence="3">YkgJ family cysteine cluster protein</fullName>
    </recommendedName>
</protein>
<organism evidence="1 2">
    <name type="scientific">Paraburkholderia hiiakae</name>
    <dbReference type="NCBI Taxonomy" id="1081782"/>
    <lineage>
        <taxon>Bacteria</taxon>
        <taxon>Pseudomonadati</taxon>
        <taxon>Pseudomonadota</taxon>
        <taxon>Betaproteobacteria</taxon>
        <taxon>Burkholderiales</taxon>
        <taxon>Burkholderiaceae</taxon>
        <taxon>Paraburkholderia</taxon>
    </lineage>
</organism>
<dbReference type="PANTHER" id="PTHR36931">
    <property type="entry name" value="UPF0153 PROTEIN YEIW"/>
    <property type="match status" value="1"/>
</dbReference>
<sequence length="142" mass="15185">MCKKVACGRWHNASDLSRRAVSQSPPRLGHNLSEFQEAEVSTAIPAEVSVHACRPGCGACCIAPSITSPIPGMPEGKPAGVRCVQLGEDLRCMIFGSPLRPACCSGLQPQPEMCGASREEAIVWLTRLEAQTQPQSLMRAAR</sequence>
<proteinExistence type="predicted"/>
<evidence type="ECO:0000313" key="2">
    <source>
        <dbReference type="Proteomes" id="UP000656319"/>
    </source>
</evidence>
<accession>A0ABM8NGI7</accession>
<reference evidence="1 2" key="1">
    <citation type="submission" date="2020-10" db="EMBL/GenBank/DDBJ databases">
        <authorList>
            <person name="Peeters C."/>
        </authorList>
    </citation>
    <scope>NUCLEOTIDE SEQUENCE [LARGE SCALE GENOMIC DNA]</scope>
    <source>
        <strain evidence="1 2">LMG 27952</strain>
    </source>
</reference>
<dbReference type="Proteomes" id="UP000656319">
    <property type="component" value="Unassembled WGS sequence"/>
</dbReference>
<evidence type="ECO:0008006" key="3">
    <source>
        <dbReference type="Google" id="ProtNLM"/>
    </source>
</evidence>
<dbReference type="Pfam" id="PF03692">
    <property type="entry name" value="CxxCxxCC"/>
    <property type="match status" value="1"/>
</dbReference>
<dbReference type="InterPro" id="IPR005358">
    <property type="entry name" value="Puta_zinc/iron-chelating_dom"/>
</dbReference>
<name>A0ABM8NGI7_9BURK</name>
<evidence type="ECO:0000313" key="1">
    <source>
        <dbReference type="EMBL" id="CAD6524241.1"/>
    </source>
</evidence>
<keyword evidence="2" id="KW-1185">Reference proteome</keyword>
<gene>
    <name evidence="1" type="ORF">LMG27952_01673</name>
</gene>
<dbReference type="EMBL" id="CAJHCQ010000003">
    <property type="protein sequence ID" value="CAD6524241.1"/>
    <property type="molecule type" value="Genomic_DNA"/>
</dbReference>
<dbReference type="InterPro" id="IPR052572">
    <property type="entry name" value="UPF0153_domain"/>
</dbReference>
<comment type="caution">
    <text evidence="1">The sequence shown here is derived from an EMBL/GenBank/DDBJ whole genome shotgun (WGS) entry which is preliminary data.</text>
</comment>
<dbReference type="PANTHER" id="PTHR36931:SF1">
    <property type="entry name" value="UPF0153 PROTEIN YEIW"/>
    <property type="match status" value="1"/>
</dbReference>